<dbReference type="InterPro" id="IPR011990">
    <property type="entry name" value="TPR-like_helical_dom_sf"/>
</dbReference>
<proteinExistence type="predicted"/>
<dbReference type="PROSITE" id="PS50005">
    <property type="entry name" value="TPR"/>
    <property type="match status" value="1"/>
</dbReference>
<dbReference type="Gene3D" id="1.25.40.10">
    <property type="entry name" value="Tetratricopeptide repeat domain"/>
    <property type="match status" value="1"/>
</dbReference>
<name>A0A9P9DI79_9HYPO</name>
<gene>
    <name evidence="2" type="ORF">B0J13DRAFT_651492</name>
</gene>
<dbReference type="SMART" id="SM00028">
    <property type="entry name" value="TPR"/>
    <property type="match status" value="1"/>
</dbReference>
<dbReference type="InterPro" id="IPR019734">
    <property type="entry name" value="TPR_rpt"/>
</dbReference>
<organism evidence="2 3">
    <name type="scientific">Dactylonectria estremocensis</name>
    <dbReference type="NCBI Taxonomy" id="1079267"/>
    <lineage>
        <taxon>Eukaryota</taxon>
        <taxon>Fungi</taxon>
        <taxon>Dikarya</taxon>
        <taxon>Ascomycota</taxon>
        <taxon>Pezizomycotina</taxon>
        <taxon>Sordariomycetes</taxon>
        <taxon>Hypocreomycetidae</taxon>
        <taxon>Hypocreales</taxon>
        <taxon>Nectriaceae</taxon>
        <taxon>Dactylonectria</taxon>
    </lineage>
</organism>
<protein>
    <submittedName>
        <fullName evidence="2">Uncharacterized protein</fullName>
    </submittedName>
</protein>
<dbReference type="Pfam" id="PF00515">
    <property type="entry name" value="TPR_1"/>
    <property type="match status" value="1"/>
</dbReference>
<reference evidence="2" key="1">
    <citation type="journal article" date="2021" name="Nat. Commun.">
        <title>Genetic determinants of endophytism in the Arabidopsis root mycobiome.</title>
        <authorList>
            <person name="Mesny F."/>
            <person name="Miyauchi S."/>
            <person name="Thiergart T."/>
            <person name="Pickel B."/>
            <person name="Atanasova L."/>
            <person name="Karlsson M."/>
            <person name="Huettel B."/>
            <person name="Barry K.W."/>
            <person name="Haridas S."/>
            <person name="Chen C."/>
            <person name="Bauer D."/>
            <person name="Andreopoulos W."/>
            <person name="Pangilinan J."/>
            <person name="LaButti K."/>
            <person name="Riley R."/>
            <person name="Lipzen A."/>
            <person name="Clum A."/>
            <person name="Drula E."/>
            <person name="Henrissat B."/>
            <person name="Kohler A."/>
            <person name="Grigoriev I.V."/>
            <person name="Martin F.M."/>
            <person name="Hacquard S."/>
        </authorList>
    </citation>
    <scope>NUCLEOTIDE SEQUENCE</scope>
    <source>
        <strain evidence="2">MPI-CAGE-AT-0021</strain>
    </source>
</reference>
<dbReference type="SUPFAM" id="SSF48452">
    <property type="entry name" value="TPR-like"/>
    <property type="match status" value="1"/>
</dbReference>
<accession>A0A9P9DI79</accession>
<dbReference type="Proteomes" id="UP000717696">
    <property type="component" value="Unassembled WGS sequence"/>
</dbReference>
<feature type="repeat" description="TPR" evidence="1">
    <location>
        <begin position="26"/>
        <end position="59"/>
    </location>
</feature>
<dbReference type="PANTHER" id="PTHR45588">
    <property type="entry name" value="TPR DOMAIN-CONTAINING PROTEIN"/>
    <property type="match status" value="1"/>
</dbReference>
<evidence type="ECO:0000313" key="3">
    <source>
        <dbReference type="Proteomes" id="UP000717696"/>
    </source>
</evidence>
<keyword evidence="3" id="KW-1185">Reference proteome</keyword>
<dbReference type="AlphaFoldDB" id="A0A9P9DI79"/>
<dbReference type="OrthoDB" id="414774at2759"/>
<keyword evidence="1" id="KW-0802">TPR repeat</keyword>
<dbReference type="PANTHER" id="PTHR45588:SF1">
    <property type="entry name" value="WW DOMAIN-CONTAINING PROTEIN"/>
    <property type="match status" value="1"/>
</dbReference>
<evidence type="ECO:0000313" key="2">
    <source>
        <dbReference type="EMBL" id="KAH7119467.1"/>
    </source>
</evidence>
<evidence type="ECO:0000256" key="1">
    <source>
        <dbReference type="PROSITE-ProRule" id="PRU00339"/>
    </source>
</evidence>
<sequence>MESTSSDQYYNLGHYQHKVATTSSEAQTWFNRGLLWAFSFNHEEALRCFQRAIKHDPECAMAYWGVAYAIGPNYNKAWIRYDKDDRNNTVKEATNALAHGQKAQNIRPVERSLIEALSNRFTSAAEVPGGLGSLDRAYAAAMRLVYKQFGDDADVAILFVEALMCIRLRGLWDLTTGKPTGPITLEALDILETRLAKAGRDHPAFCHLYIHMVEMAPFPEKALPAADRLRRLVPDGSHMQHMATHIDVACGDWRRAIESNRDAMISDDIYFAREKSSVLYTAYRSHNMHVLVYAAMMAGRFQDVLSVAKRMPGILPPEFLSIKSPPMVNWAEFQVGLIVHVLIRFGRWEDLLELGIPQDQQLFSITTAMIRYGRGIALAVLGRIKEADVARAEFEIARRVVG</sequence>
<dbReference type="EMBL" id="JAGMUU010000030">
    <property type="protein sequence ID" value="KAH7119467.1"/>
    <property type="molecule type" value="Genomic_DNA"/>
</dbReference>
<comment type="caution">
    <text evidence="2">The sequence shown here is derived from an EMBL/GenBank/DDBJ whole genome shotgun (WGS) entry which is preliminary data.</text>
</comment>